<keyword evidence="2" id="KW-1185">Reference proteome</keyword>
<dbReference type="HOGENOM" id="CLU_2878254_0_0_11"/>
<dbReference type="KEGG" id="cgo:Corgl_1597"/>
<accession>F2N920</accession>
<protein>
    <submittedName>
        <fullName evidence="1">Uncharacterized protein</fullName>
    </submittedName>
</protein>
<dbReference type="Proteomes" id="UP000006851">
    <property type="component" value="Chromosome"/>
</dbReference>
<evidence type="ECO:0000313" key="1">
    <source>
        <dbReference type="EMBL" id="AEB07696.1"/>
    </source>
</evidence>
<reference evidence="2" key="1">
    <citation type="journal article" date="2013" name="Stand. Genomic Sci.">
        <title>Complete genome sequence of Coriobacterium glomerans type strain (PW2(T)) from the midgut of Pyrrhocoris apterus L. (red soldier bug).</title>
        <authorList>
            <person name="Stackebrandt E."/>
            <person name="Zeytun A."/>
            <person name="Lapidus A."/>
            <person name="Nolan M."/>
            <person name="Lucas S."/>
            <person name="Hammon N."/>
            <person name="Deshpande S."/>
            <person name="Cheng J.F."/>
            <person name="Tapia R."/>
            <person name="Goodwin L.A."/>
            <person name="Pitluck S."/>
            <person name="Liolios K."/>
            <person name="Pagani I."/>
            <person name="Ivanova N."/>
            <person name="Mavromatis K."/>
            <person name="Mikhailova N."/>
            <person name="Huntemann M."/>
            <person name="Pati A."/>
            <person name="Chen A."/>
            <person name="Palaniappan K."/>
            <person name="Chang Y.J."/>
            <person name="Land M."/>
            <person name="Hauser L."/>
            <person name="Rohde M."/>
            <person name="Pukall R."/>
            <person name="Goker M."/>
            <person name="Detter J.C."/>
            <person name="Woyke T."/>
            <person name="Bristow J."/>
            <person name="Eisen J.A."/>
            <person name="Markowitz V."/>
            <person name="Hugenholtz P."/>
            <person name="Kyrpides N.C."/>
            <person name="Klenk H.P."/>
        </authorList>
    </citation>
    <scope>NUCLEOTIDE SEQUENCE</scope>
    <source>
        <strain evidence="2">ATCC 49209 / DSM 20642 / JCM 10262 / PW2</strain>
    </source>
</reference>
<name>F2N920_CORGP</name>
<organism evidence="1 2">
    <name type="scientific">Coriobacterium glomerans (strain ATCC 49209 / DSM 20642 / JCM 10262 / PW2)</name>
    <dbReference type="NCBI Taxonomy" id="700015"/>
    <lineage>
        <taxon>Bacteria</taxon>
        <taxon>Bacillati</taxon>
        <taxon>Actinomycetota</taxon>
        <taxon>Coriobacteriia</taxon>
        <taxon>Coriobacteriales</taxon>
        <taxon>Coriobacteriaceae</taxon>
        <taxon>Coriobacterium</taxon>
    </lineage>
</organism>
<dbReference type="STRING" id="700015.Corgl_1597"/>
<proteinExistence type="predicted"/>
<gene>
    <name evidence="1" type="ordered locus">Corgl_1597</name>
</gene>
<dbReference type="AlphaFoldDB" id="F2N920"/>
<dbReference type="EMBL" id="CP002628">
    <property type="protein sequence ID" value="AEB07696.1"/>
    <property type="molecule type" value="Genomic_DNA"/>
</dbReference>
<evidence type="ECO:0000313" key="2">
    <source>
        <dbReference type="Proteomes" id="UP000006851"/>
    </source>
</evidence>
<sequence length="63" mass="6875">MNADLLVSGICSLCWCGRLVDGFNEFASRYENEVGYVLVKRALRNHSGVYAGPVTAGFDFADV</sequence>